<evidence type="ECO:0000313" key="1">
    <source>
        <dbReference type="EMBL" id="RIA84426.1"/>
    </source>
</evidence>
<evidence type="ECO:0008006" key="3">
    <source>
        <dbReference type="Google" id="ProtNLM"/>
    </source>
</evidence>
<protein>
    <recommendedName>
        <fullName evidence="3">Sel1 repeat protein</fullName>
    </recommendedName>
</protein>
<dbReference type="STRING" id="658196.A0A397SIF2"/>
<dbReference type="EMBL" id="QKYT01000493">
    <property type="protein sequence ID" value="RIA84426.1"/>
    <property type="molecule type" value="Genomic_DNA"/>
</dbReference>
<evidence type="ECO:0000313" key="2">
    <source>
        <dbReference type="Proteomes" id="UP000265703"/>
    </source>
</evidence>
<dbReference type="Gene3D" id="1.25.40.10">
    <property type="entry name" value="Tetratricopeptide repeat domain"/>
    <property type="match status" value="1"/>
</dbReference>
<feature type="non-terminal residue" evidence="1">
    <location>
        <position position="1"/>
    </location>
</feature>
<proteinExistence type="predicted"/>
<dbReference type="InterPro" id="IPR006597">
    <property type="entry name" value="Sel1-like"/>
</dbReference>
<dbReference type="OrthoDB" id="2384430at2759"/>
<keyword evidence="2" id="KW-1185">Reference proteome</keyword>
<sequence>YVEEDIDIWKEDTSSYLEEEKEDTLPYIEKGIYTILPYLKEYIMKKERVKYLAIKDASSYSSYLIDEEVNEFKLYNITIQPYDNLHINCEAIKWYLKSTERRDVLSCCNLKLCQKMMKDKNQAFEWYLKFANNGNSLAQYYLGNCFENSLGTTKNDEQAFKCY</sequence>
<dbReference type="Pfam" id="PF08238">
    <property type="entry name" value="Sel1"/>
    <property type="match status" value="3"/>
</dbReference>
<dbReference type="SUPFAM" id="SSF81901">
    <property type="entry name" value="HCP-like"/>
    <property type="match status" value="1"/>
</dbReference>
<dbReference type="AlphaFoldDB" id="A0A397SIF2"/>
<name>A0A397SIF2_9GLOM</name>
<reference evidence="1 2" key="1">
    <citation type="submission" date="2018-06" db="EMBL/GenBank/DDBJ databases">
        <title>Comparative genomics reveals the genomic features of Rhizophagus irregularis, R. cerebriforme, R. diaphanum and Gigaspora rosea, and their symbiotic lifestyle signature.</title>
        <authorList>
            <person name="Morin E."/>
            <person name="San Clemente H."/>
            <person name="Chen E.C.H."/>
            <person name="De La Providencia I."/>
            <person name="Hainaut M."/>
            <person name="Kuo A."/>
            <person name="Kohler A."/>
            <person name="Murat C."/>
            <person name="Tang N."/>
            <person name="Roy S."/>
            <person name="Loubradou J."/>
            <person name="Henrissat B."/>
            <person name="Grigoriev I.V."/>
            <person name="Corradi N."/>
            <person name="Roux C."/>
            <person name="Martin F.M."/>
        </authorList>
    </citation>
    <scope>NUCLEOTIDE SEQUENCE [LARGE SCALE GENOMIC DNA]</scope>
    <source>
        <strain evidence="1 2">DAOM 227022</strain>
    </source>
</reference>
<accession>A0A397SIF2</accession>
<dbReference type="Proteomes" id="UP000265703">
    <property type="component" value="Unassembled WGS sequence"/>
</dbReference>
<organism evidence="1 2">
    <name type="scientific">Glomus cerebriforme</name>
    <dbReference type="NCBI Taxonomy" id="658196"/>
    <lineage>
        <taxon>Eukaryota</taxon>
        <taxon>Fungi</taxon>
        <taxon>Fungi incertae sedis</taxon>
        <taxon>Mucoromycota</taxon>
        <taxon>Glomeromycotina</taxon>
        <taxon>Glomeromycetes</taxon>
        <taxon>Glomerales</taxon>
        <taxon>Glomeraceae</taxon>
        <taxon>Glomus</taxon>
    </lineage>
</organism>
<comment type="caution">
    <text evidence="1">The sequence shown here is derived from an EMBL/GenBank/DDBJ whole genome shotgun (WGS) entry which is preliminary data.</text>
</comment>
<dbReference type="InterPro" id="IPR011990">
    <property type="entry name" value="TPR-like_helical_dom_sf"/>
</dbReference>
<gene>
    <name evidence="1" type="ORF">C1645_832271</name>
</gene>